<evidence type="ECO:0000313" key="3">
    <source>
        <dbReference type="Proteomes" id="UP000826656"/>
    </source>
</evidence>
<dbReference type="InterPro" id="IPR012337">
    <property type="entry name" value="RNaseH-like_sf"/>
</dbReference>
<evidence type="ECO:0000259" key="1">
    <source>
        <dbReference type="PROSITE" id="PS50994"/>
    </source>
</evidence>
<dbReference type="EMBL" id="JAIVGD010000005">
    <property type="protein sequence ID" value="KAH0773625.1"/>
    <property type="molecule type" value="Genomic_DNA"/>
</dbReference>
<organism evidence="2 3">
    <name type="scientific">Solanum tuberosum</name>
    <name type="common">Potato</name>
    <dbReference type="NCBI Taxonomy" id="4113"/>
    <lineage>
        <taxon>Eukaryota</taxon>
        <taxon>Viridiplantae</taxon>
        <taxon>Streptophyta</taxon>
        <taxon>Embryophyta</taxon>
        <taxon>Tracheophyta</taxon>
        <taxon>Spermatophyta</taxon>
        <taxon>Magnoliopsida</taxon>
        <taxon>eudicotyledons</taxon>
        <taxon>Gunneridae</taxon>
        <taxon>Pentapetalae</taxon>
        <taxon>asterids</taxon>
        <taxon>lamiids</taxon>
        <taxon>Solanales</taxon>
        <taxon>Solanaceae</taxon>
        <taxon>Solanoideae</taxon>
        <taxon>Solaneae</taxon>
        <taxon>Solanum</taxon>
    </lineage>
</organism>
<keyword evidence="3" id="KW-1185">Reference proteome</keyword>
<gene>
    <name evidence="2" type="ORF">KY290_010762</name>
</gene>
<proteinExistence type="predicted"/>
<dbReference type="SUPFAM" id="SSF53098">
    <property type="entry name" value="Ribonuclease H-like"/>
    <property type="match status" value="1"/>
</dbReference>
<accession>A0ABQ7W0R5</accession>
<evidence type="ECO:0000313" key="2">
    <source>
        <dbReference type="EMBL" id="KAH0773625.1"/>
    </source>
</evidence>
<dbReference type="Proteomes" id="UP000826656">
    <property type="component" value="Unassembled WGS sequence"/>
</dbReference>
<protein>
    <recommendedName>
        <fullName evidence="1">Integrase catalytic domain-containing protein</fullName>
    </recommendedName>
</protein>
<dbReference type="Gene3D" id="3.30.420.10">
    <property type="entry name" value="Ribonuclease H-like superfamily/Ribonuclease H"/>
    <property type="match status" value="1"/>
</dbReference>
<reference evidence="2 3" key="1">
    <citation type="journal article" date="2021" name="bioRxiv">
        <title>Chromosome-scale and haplotype-resolved genome assembly of a tetraploid potato cultivar.</title>
        <authorList>
            <person name="Sun H."/>
            <person name="Jiao W.-B."/>
            <person name="Krause K."/>
            <person name="Campoy J.A."/>
            <person name="Goel M."/>
            <person name="Folz-Donahue K."/>
            <person name="Kukat C."/>
            <person name="Huettel B."/>
            <person name="Schneeberger K."/>
        </authorList>
    </citation>
    <scope>NUCLEOTIDE SEQUENCE [LARGE SCALE GENOMIC DNA]</scope>
    <source>
        <strain evidence="2">SolTubOtavaFocal</strain>
        <tissue evidence="2">Leaves</tissue>
    </source>
</reference>
<name>A0ABQ7W0R5_SOLTU</name>
<dbReference type="PANTHER" id="PTHR35046">
    <property type="entry name" value="ZINC KNUCKLE (CCHC-TYPE) FAMILY PROTEIN"/>
    <property type="match status" value="1"/>
</dbReference>
<feature type="domain" description="Integrase catalytic" evidence="1">
    <location>
        <begin position="1"/>
        <end position="110"/>
    </location>
</feature>
<dbReference type="PROSITE" id="PS50994">
    <property type="entry name" value="INTEGRASE"/>
    <property type="match status" value="1"/>
</dbReference>
<dbReference type="PANTHER" id="PTHR35046:SF26">
    <property type="entry name" value="RNA-DIRECTED DNA POLYMERASE"/>
    <property type="match status" value="1"/>
</dbReference>
<sequence length="193" mass="22334">MDLVVVLPKTLGKFDSIWVVVDRLTKSAHFIPVRVDYNMQQLAKVYVKEIVRLHRVPLSIILDCGMQFTSKFWGKLHEKLGTQLTFSIAFHPQSDGQPERTIQVLEGILRACVIHFGGHWDKWFEAGDVKPFGVDLVKDAQDKKMYHGDGDYITKWDSVLLDKDLQYEEEPIVILDRDIQKLRTKQIKSVKVQ</sequence>
<dbReference type="InterPro" id="IPR001584">
    <property type="entry name" value="Integrase_cat-core"/>
</dbReference>
<dbReference type="InterPro" id="IPR036397">
    <property type="entry name" value="RNaseH_sf"/>
</dbReference>
<comment type="caution">
    <text evidence="2">The sequence shown here is derived from an EMBL/GenBank/DDBJ whole genome shotgun (WGS) entry which is preliminary data.</text>
</comment>